<feature type="region of interest" description="Disordered" evidence="1">
    <location>
        <begin position="27"/>
        <end position="70"/>
    </location>
</feature>
<protein>
    <submittedName>
        <fullName evidence="2">Uncharacterized protein</fullName>
    </submittedName>
</protein>
<keyword evidence="3" id="KW-1185">Reference proteome</keyword>
<dbReference type="RefSeq" id="XP_007404465.1">
    <property type="nucleotide sequence ID" value="XM_007404403.1"/>
</dbReference>
<name>F4R5R7_MELLP</name>
<dbReference type="HOGENOM" id="CLU_912407_0_0_1"/>
<gene>
    <name evidence="2" type="ORF">MELLADRAFT_89329</name>
</gene>
<dbReference type="GeneID" id="18935150"/>
<dbReference type="KEGG" id="mlr:MELLADRAFT_89329"/>
<dbReference type="Proteomes" id="UP000001072">
    <property type="component" value="Unassembled WGS sequence"/>
</dbReference>
<organism evidence="3">
    <name type="scientific">Melampsora larici-populina (strain 98AG31 / pathotype 3-4-7)</name>
    <name type="common">Poplar leaf rust fungus</name>
    <dbReference type="NCBI Taxonomy" id="747676"/>
    <lineage>
        <taxon>Eukaryota</taxon>
        <taxon>Fungi</taxon>
        <taxon>Dikarya</taxon>
        <taxon>Basidiomycota</taxon>
        <taxon>Pucciniomycotina</taxon>
        <taxon>Pucciniomycetes</taxon>
        <taxon>Pucciniales</taxon>
        <taxon>Melampsoraceae</taxon>
        <taxon>Melampsora</taxon>
    </lineage>
</organism>
<sequence>MSNPSNNDLAARLSRAEENVACITQATTAAMGVQPGPPSAPPSRGNGNQKRTAKNPMEGPIAEGDEGNKDGAPIGYDILLDGELMTPNNEDGLYQPGEAEPEPKGKGHKVTTRLGEATGDSQRVGNPADSHIESITTSDYQALQLVDEHGLMTFQLRFRNPPRGEKTHETHFNNSFCIVCAEEGHAMIQMQGEINKLYLRYKWAKGAALLAYFTNKFLREPRDSAQPGERNPTPGPRNRCNLKSRPPIKNPPVQPRERIPTPPPVDRQIPPERHMATRRSPSTLIQEDFSDPLHTLPTGLTTTLW</sequence>
<evidence type="ECO:0000313" key="2">
    <source>
        <dbReference type="EMBL" id="EGG12090.1"/>
    </source>
</evidence>
<dbReference type="AlphaFoldDB" id="F4R5R7"/>
<accession>F4R5R7</accession>
<dbReference type="EMBL" id="GL883091">
    <property type="protein sequence ID" value="EGG12090.1"/>
    <property type="molecule type" value="Genomic_DNA"/>
</dbReference>
<evidence type="ECO:0000256" key="1">
    <source>
        <dbReference type="SAM" id="MobiDB-lite"/>
    </source>
</evidence>
<feature type="region of interest" description="Disordered" evidence="1">
    <location>
        <begin position="87"/>
        <end position="110"/>
    </location>
</feature>
<dbReference type="InParanoid" id="F4R5R7"/>
<proteinExistence type="predicted"/>
<feature type="compositionally biased region" description="Pro residues" evidence="1">
    <location>
        <begin position="248"/>
        <end position="265"/>
    </location>
</feature>
<reference evidence="3" key="1">
    <citation type="journal article" date="2011" name="Proc. Natl. Acad. Sci. U.S.A.">
        <title>Obligate biotrophy features unraveled by the genomic analysis of rust fungi.</title>
        <authorList>
            <person name="Duplessis S."/>
            <person name="Cuomo C.A."/>
            <person name="Lin Y.-C."/>
            <person name="Aerts A."/>
            <person name="Tisserant E."/>
            <person name="Veneault-Fourrey C."/>
            <person name="Joly D.L."/>
            <person name="Hacquard S."/>
            <person name="Amselem J."/>
            <person name="Cantarel B.L."/>
            <person name="Chiu R."/>
            <person name="Coutinho P.M."/>
            <person name="Feau N."/>
            <person name="Field M."/>
            <person name="Frey P."/>
            <person name="Gelhaye E."/>
            <person name="Goldberg J."/>
            <person name="Grabherr M.G."/>
            <person name="Kodira C.D."/>
            <person name="Kohler A."/>
            <person name="Kuees U."/>
            <person name="Lindquist E.A."/>
            <person name="Lucas S.M."/>
            <person name="Mago R."/>
            <person name="Mauceli E."/>
            <person name="Morin E."/>
            <person name="Murat C."/>
            <person name="Pangilinan J.L."/>
            <person name="Park R."/>
            <person name="Pearson M."/>
            <person name="Quesneville H."/>
            <person name="Rouhier N."/>
            <person name="Sakthikumar S."/>
            <person name="Salamov A.A."/>
            <person name="Schmutz J."/>
            <person name="Selles B."/>
            <person name="Shapiro H."/>
            <person name="Tanguay P."/>
            <person name="Tuskan G.A."/>
            <person name="Henrissat B."/>
            <person name="Van de Peer Y."/>
            <person name="Rouze P."/>
            <person name="Ellis J.G."/>
            <person name="Dodds P.N."/>
            <person name="Schein J.E."/>
            <person name="Zhong S."/>
            <person name="Hamelin R.C."/>
            <person name="Grigoriev I.V."/>
            <person name="Szabo L.J."/>
            <person name="Martin F."/>
        </authorList>
    </citation>
    <scope>NUCLEOTIDE SEQUENCE [LARGE SCALE GENOMIC DNA]</scope>
    <source>
        <strain evidence="3">98AG31 / pathotype 3-4-7</strain>
    </source>
</reference>
<feature type="region of interest" description="Disordered" evidence="1">
    <location>
        <begin position="221"/>
        <end position="291"/>
    </location>
</feature>
<evidence type="ECO:0000313" key="3">
    <source>
        <dbReference type="Proteomes" id="UP000001072"/>
    </source>
</evidence>
<dbReference type="VEuPathDB" id="FungiDB:MELLADRAFT_89329"/>